<proteinExistence type="predicted"/>
<dbReference type="EMBL" id="CP063849">
    <property type="protein sequence ID" value="QOY91585.1"/>
    <property type="molecule type" value="Genomic_DNA"/>
</dbReference>
<dbReference type="InterPro" id="IPR050197">
    <property type="entry name" value="Aldolase_class_II_sugar_metab"/>
</dbReference>
<sequence>MLKTEQELREDIVQIGRLVFEKGWIAANDGNISIRLDSGRVLCTPTNISKGMLAKDDLIICDMAGNKLSGAKAPTSELAMHLLIYEMRPDIQAVVHTHPPVSTGFAATGRALNQAILPEVVIGLGCVPLAEYGLPGTSALTEPLKPYIPRYDAILMANHGVVCYGPDVFSAYFRMETVEHYARIALVAELLGGAKALPRIEVDKLYESRTRYGVNARSTLEAGCPLAAEDIPSGSPVRSNGKFEVTREELIALVEEVLRSRGVA</sequence>
<name>A0A7S7SPW2_PALFE</name>
<evidence type="ECO:0000259" key="3">
    <source>
        <dbReference type="SMART" id="SM01007"/>
    </source>
</evidence>
<dbReference type="Gene3D" id="3.40.225.10">
    <property type="entry name" value="Class II aldolase/adducin N-terminal domain"/>
    <property type="match status" value="1"/>
</dbReference>
<evidence type="ECO:0000313" key="4">
    <source>
        <dbReference type="EMBL" id="QOY91585.1"/>
    </source>
</evidence>
<dbReference type="AlphaFoldDB" id="A0A7S7SPW2"/>
<dbReference type="SMART" id="SM01007">
    <property type="entry name" value="Aldolase_II"/>
    <property type="match status" value="1"/>
</dbReference>
<evidence type="ECO:0000313" key="5">
    <source>
        <dbReference type="Proteomes" id="UP000593892"/>
    </source>
</evidence>
<dbReference type="GO" id="GO:0016832">
    <property type="term" value="F:aldehyde-lyase activity"/>
    <property type="evidence" value="ECO:0007669"/>
    <property type="project" value="TreeGrafter"/>
</dbReference>
<dbReference type="Pfam" id="PF00596">
    <property type="entry name" value="Aldolase_II"/>
    <property type="match status" value="1"/>
</dbReference>
<dbReference type="GO" id="GO:0019323">
    <property type="term" value="P:pentose catabolic process"/>
    <property type="evidence" value="ECO:0007669"/>
    <property type="project" value="TreeGrafter"/>
</dbReference>
<keyword evidence="5" id="KW-1185">Reference proteome</keyword>
<reference evidence="4 5" key="1">
    <citation type="submission" date="2020-10" db="EMBL/GenBank/DDBJ databases">
        <title>Complete genome sequence of Paludibaculum fermentans P105T, a facultatively anaerobic acidobacterium capable of dissimilatory Fe(III) reduction.</title>
        <authorList>
            <person name="Dedysh S.N."/>
            <person name="Beletsky A.V."/>
            <person name="Kulichevskaya I.S."/>
            <person name="Mardanov A.V."/>
            <person name="Ravin N.V."/>
        </authorList>
    </citation>
    <scope>NUCLEOTIDE SEQUENCE [LARGE SCALE GENOMIC DNA]</scope>
    <source>
        <strain evidence="4 5">P105</strain>
    </source>
</reference>
<protein>
    <submittedName>
        <fullName evidence="4">Class II aldolase/adducin family protein</fullName>
    </submittedName>
</protein>
<dbReference type="InterPro" id="IPR001303">
    <property type="entry name" value="Aldolase_II/adducin_N"/>
</dbReference>
<dbReference type="PANTHER" id="PTHR22789:SF0">
    <property type="entry name" value="3-OXO-TETRONATE 4-PHOSPHATE DECARBOXYLASE-RELATED"/>
    <property type="match status" value="1"/>
</dbReference>
<gene>
    <name evidence="4" type="ORF">IRI77_17050</name>
</gene>
<keyword evidence="1" id="KW-0479">Metal-binding</keyword>
<dbReference type="GO" id="GO:0005829">
    <property type="term" value="C:cytosol"/>
    <property type="evidence" value="ECO:0007669"/>
    <property type="project" value="TreeGrafter"/>
</dbReference>
<dbReference type="InterPro" id="IPR036409">
    <property type="entry name" value="Aldolase_II/adducin_N_sf"/>
</dbReference>
<dbReference type="GO" id="GO:0046872">
    <property type="term" value="F:metal ion binding"/>
    <property type="evidence" value="ECO:0007669"/>
    <property type="project" value="UniProtKB-KW"/>
</dbReference>
<dbReference type="RefSeq" id="WP_194453239.1">
    <property type="nucleotide sequence ID" value="NZ_CP063849.1"/>
</dbReference>
<feature type="domain" description="Class II aldolase/adducin N-terminal" evidence="3">
    <location>
        <begin position="10"/>
        <end position="186"/>
    </location>
</feature>
<keyword evidence="2" id="KW-0456">Lyase</keyword>
<dbReference type="Proteomes" id="UP000593892">
    <property type="component" value="Chromosome"/>
</dbReference>
<evidence type="ECO:0000256" key="2">
    <source>
        <dbReference type="ARBA" id="ARBA00023239"/>
    </source>
</evidence>
<dbReference type="PANTHER" id="PTHR22789">
    <property type="entry name" value="FUCULOSE PHOSPHATE ALDOLASE"/>
    <property type="match status" value="1"/>
</dbReference>
<dbReference type="KEGG" id="pfer:IRI77_17050"/>
<accession>A0A7S7SPW2</accession>
<evidence type="ECO:0000256" key="1">
    <source>
        <dbReference type="ARBA" id="ARBA00022723"/>
    </source>
</evidence>
<organism evidence="4 5">
    <name type="scientific">Paludibaculum fermentans</name>
    <dbReference type="NCBI Taxonomy" id="1473598"/>
    <lineage>
        <taxon>Bacteria</taxon>
        <taxon>Pseudomonadati</taxon>
        <taxon>Acidobacteriota</taxon>
        <taxon>Terriglobia</taxon>
        <taxon>Bryobacterales</taxon>
        <taxon>Bryobacteraceae</taxon>
        <taxon>Paludibaculum</taxon>
    </lineage>
</organism>
<dbReference type="SUPFAM" id="SSF53639">
    <property type="entry name" value="AraD/HMP-PK domain-like"/>
    <property type="match status" value="1"/>
</dbReference>